<accession>A0AAJ7W0H7</accession>
<keyword evidence="2" id="KW-1185">Reference proteome</keyword>
<protein>
    <submittedName>
        <fullName evidence="3">Uncharacterized protein LOC107266791 isoform X1</fullName>
    </submittedName>
</protein>
<evidence type="ECO:0000256" key="1">
    <source>
        <dbReference type="SAM" id="SignalP"/>
    </source>
</evidence>
<gene>
    <name evidence="3" type="primary">LOC107266791</name>
</gene>
<sequence length="636" mass="69734">MQIKQILTVLAILSAAIAVVTAYGPSQQSGPLKRDLYFGPRYNAYHSYPRRHRGFYEIPQHRPEEQRQPLSFGGHSSYLKIGDQRLDFASIPAALSFENSRLLATADPITIPAISSVAEAPANHATAIPAVSTMSDIPLSDTPAPKSAASTSAVTAGRSGSIKANELYNPASTASRPMVPTMSPTSATPRLTLALGDGSTRLTSSSIPRAVSESSTVPFNEKIITSTATPVSLKPPEPNYAVLGEKIVLHQGKYVPQNQNQNQNQNQFVLVETKYHPGSNNGFTFAEYSKNQDELLKGNYPTISGTKYSLQNQNQNEFTSIGTKYHSESNDRFIFPGMNKNHAQGTILLPETTYVQPYQNENQNQNYNQNQFAFTQIKYPETSSRFTFPETNKDQIQPLKVNYLVPQDLKTPLIQQVPQSFNYLSSLPISIQTKFPQADFPVLAASAISDSVQTINYSTPRLPKIEFTTGDSASVSLPSAGRIPNFRFDGSFADVGQSGQTRNSPFSSGLQLNLGGFAGIDYSNYQRSLSNPSSISGTRPMVLGVAKVGLALTEPRRSPAPAFNTPTNPKNKGMEAVWTRTNDRFSTPKWILGSTHAHMKMVAIMADHDLIPRRMCGTNAAPRFFNYVQNIQSVYN</sequence>
<dbReference type="GeneID" id="107266791"/>
<evidence type="ECO:0000313" key="2">
    <source>
        <dbReference type="Proteomes" id="UP000694920"/>
    </source>
</evidence>
<name>A0AAJ7W0H7_CEPCN</name>
<organism evidence="2 3">
    <name type="scientific">Cephus cinctus</name>
    <name type="common">Wheat stem sawfly</name>
    <dbReference type="NCBI Taxonomy" id="211228"/>
    <lineage>
        <taxon>Eukaryota</taxon>
        <taxon>Metazoa</taxon>
        <taxon>Ecdysozoa</taxon>
        <taxon>Arthropoda</taxon>
        <taxon>Hexapoda</taxon>
        <taxon>Insecta</taxon>
        <taxon>Pterygota</taxon>
        <taxon>Neoptera</taxon>
        <taxon>Endopterygota</taxon>
        <taxon>Hymenoptera</taxon>
        <taxon>Cephoidea</taxon>
        <taxon>Cephidae</taxon>
        <taxon>Cephus</taxon>
    </lineage>
</organism>
<dbReference type="AlphaFoldDB" id="A0AAJ7W0H7"/>
<proteinExistence type="predicted"/>
<dbReference type="Proteomes" id="UP000694920">
    <property type="component" value="Unplaced"/>
</dbReference>
<evidence type="ECO:0000313" key="3">
    <source>
        <dbReference type="RefSeq" id="XP_024940038.1"/>
    </source>
</evidence>
<reference evidence="3" key="1">
    <citation type="submission" date="2025-08" db="UniProtKB">
        <authorList>
            <consortium name="RefSeq"/>
        </authorList>
    </citation>
    <scope>IDENTIFICATION</scope>
</reference>
<feature type="chain" id="PRO_5042604181" evidence="1">
    <location>
        <begin position="23"/>
        <end position="636"/>
    </location>
</feature>
<dbReference type="RefSeq" id="XP_024940038.1">
    <property type="nucleotide sequence ID" value="XM_025084270.1"/>
</dbReference>
<feature type="signal peptide" evidence="1">
    <location>
        <begin position="1"/>
        <end position="22"/>
    </location>
</feature>
<keyword evidence="1" id="KW-0732">Signal</keyword>